<organism evidence="7 8">
    <name type="scientific">Lentibacillus persicus</name>
    <dbReference type="NCBI Taxonomy" id="640948"/>
    <lineage>
        <taxon>Bacteria</taxon>
        <taxon>Bacillati</taxon>
        <taxon>Bacillota</taxon>
        <taxon>Bacilli</taxon>
        <taxon>Bacillales</taxon>
        <taxon>Bacillaceae</taxon>
        <taxon>Lentibacillus</taxon>
    </lineage>
</organism>
<dbReference type="OrthoDB" id="9806643at2"/>
<dbReference type="EC" id="2.1.1.177" evidence="6"/>
<evidence type="ECO:0000313" key="8">
    <source>
        <dbReference type="Proteomes" id="UP000199474"/>
    </source>
</evidence>
<dbReference type="CDD" id="cd18081">
    <property type="entry name" value="RlmH-like"/>
    <property type="match status" value="1"/>
</dbReference>
<dbReference type="Gene3D" id="3.40.1280.10">
    <property type="match status" value="1"/>
</dbReference>
<dbReference type="EMBL" id="FOMR01000003">
    <property type="protein sequence ID" value="SFD69947.1"/>
    <property type="molecule type" value="Genomic_DNA"/>
</dbReference>
<comment type="subunit">
    <text evidence="6">Homodimer.</text>
</comment>
<dbReference type="PIRSF" id="PIRSF004505">
    <property type="entry name" value="MT_bac"/>
    <property type="match status" value="1"/>
</dbReference>
<reference evidence="8" key="1">
    <citation type="submission" date="2016-10" db="EMBL/GenBank/DDBJ databases">
        <authorList>
            <person name="Varghese N."/>
            <person name="Submissions S."/>
        </authorList>
    </citation>
    <scope>NUCLEOTIDE SEQUENCE [LARGE SCALE GENOMIC DNA]</scope>
    <source>
        <strain evidence="8">DSM 22530</strain>
    </source>
</reference>
<evidence type="ECO:0000256" key="5">
    <source>
        <dbReference type="ARBA" id="ARBA00038303"/>
    </source>
</evidence>
<dbReference type="AlphaFoldDB" id="A0A1I1UGT7"/>
<name>A0A1I1UGT7_9BACI</name>
<evidence type="ECO:0000256" key="2">
    <source>
        <dbReference type="ARBA" id="ARBA00022603"/>
    </source>
</evidence>
<comment type="similarity">
    <text evidence="5 6">Belongs to the RNA methyltransferase RlmH family.</text>
</comment>
<keyword evidence="4 6" id="KW-0949">S-adenosyl-L-methionine</keyword>
<dbReference type="GO" id="GO:0005737">
    <property type="term" value="C:cytoplasm"/>
    <property type="evidence" value="ECO:0007669"/>
    <property type="project" value="UniProtKB-SubCell"/>
</dbReference>
<protein>
    <recommendedName>
        <fullName evidence="6">Ribosomal RNA large subunit methyltransferase H</fullName>
        <ecNumber evidence="6">2.1.1.177</ecNumber>
    </recommendedName>
    <alternativeName>
        <fullName evidence="6">23S rRNA (pseudouridine1915-N3)-methyltransferase</fullName>
    </alternativeName>
    <alternativeName>
        <fullName evidence="6">23S rRNA m3Psi1915 methyltransferase</fullName>
    </alternativeName>
    <alternativeName>
        <fullName evidence="6">rRNA (pseudouridine-N3-)-methyltransferase RlmH</fullName>
    </alternativeName>
</protein>
<dbReference type="PANTHER" id="PTHR33603:SF1">
    <property type="entry name" value="RIBOSOMAL RNA LARGE SUBUNIT METHYLTRANSFERASE H"/>
    <property type="match status" value="1"/>
</dbReference>
<comment type="catalytic activity">
    <reaction evidence="6">
        <text>pseudouridine(1915) in 23S rRNA + S-adenosyl-L-methionine = N(3)-methylpseudouridine(1915) in 23S rRNA + S-adenosyl-L-homocysteine + H(+)</text>
        <dbReference type="Rhea" id="RHEA:42752"/>
        <dbReference type="Rhea" id="RHEA-COMP:10221"/>
        <dbReference type="Rhea" id="RHEA-COMP:10222"/>
        <dbReference type="ChEBI" id="CHEBI:15378"/>
        <dbReference type="ChEBI" id="CHEBI:57856"/>
        <dbReference type="ChEBI" id="CHEBI:59789"/>
        <dbReference type="ChEBI" id="CHEBI:65314"/>
        <dbReference type="ChEBI" id="CHEBI:74486"/>
        <dbReference type="EC" id="2.1.1.177"/>
    </reaction>
</comment>
<comment type="function">
    <text evidence="6">Specifically methylates the pseudouridine at position 1915 (m3Psi1915) in 23S rRNA.</text>
</comment>
<dbReference type="InterPro" id="IPR029026">
    <property type="entry name" value="tRNA_m1G_MTases_N"/>
</dbReference>
<comment type="subcellular location">
    <subcellularLocation>
        <location evidence="6">Cytoplasm</location>
    </subcellularLocation>
</comment>
<feature type="binding site" evidence="6">
    <location>
        <begin position="127"/>
        <end position="132"/>
    </location>
    <ligand>
        <name>S-adenosyl-L-methionine</name>
        <dbReference type="ChEBI" id="CHEBI:59789"/>
    </ligand>
</feature>
<dbReference type="RefSeq" id="WP_090082732.1">
    <property type="nucleotide sequence ID" value="NZ_FOMR01000003.1"/>
</dbReference>
<evidence type="ECO:0000256" key="4">
    <source>
        <dbReference type="ARBA" id="ARBA00022691"/>
    </source>
</evidence>
<dbReference type="Proteomes" id="UP000199474">
    <property type="component" value="Unassembled WGS sequence"/>
</dbReference>
<keyword evidence="8" id="KW-1185">Reference proteome</keyword>
<evidence type="ECO:0000256" key="6">
    <source>
        <dbReference type="HAMAP-Rule" id="MF_00658"/>
    </source>
</evidence>
<keyword evidence="1 6" id="KW-0698">rRNA processing</keyword>
<dbReference type="NCBIfam" id="NF000985">
    <property type="entry name" value="PRK00103.1-3"/>
    <property type="match status" value="1"/>
</dbReference>
<dbReference type="NCBIfam" id="NF000986">
    <property type="entry name" value="PRK00103.1-4"/>
    <property type="match status" value="1"/>
</dbReference>
<dbReference type="GO" id="GO:0070038">
    <property type="term" value="F:rRNA (pseudouridine-N3-)-methyltransferase activity"/>
    <property type="evidence" value="ECO:0007669"/>
    <property type="project" value="UniProtKB-UniRule"/>
</dbReference>
<dbReference type="SUPFAM" id="SSF75217">
    <property type="entry name" value="alpha/beta knot"/>
    <property type="match status" value="1"/>
</dbReference>
<accession>A0A1I1UGT7</accession>
<gene>
    <name evidence="6" type="primary">rlmH</name>
    <name evidence="7" type="ORF">SAMN05216238_103207</name>
</gene>
<dbReference type="PANTHER" id="PTHR33603">
    <property type="entry name" value="METHYLTRANSFERASE"/>
    <property type="match status" value="1"/>
</dbReference>
<evidence type="ECO:0000256" key="3">
    <source>
        <dbReference type="ARBA" id="ARBA00022679"/>
    </source>
</evidence>
<dbReference type="NCBIfam" id="TIGR00246">
    <property type="entry name" value="tRNA_RlmH_YbeA"/>
    <property type="match status" value="1"/>
</dbReference>
<proteinExistence type="inferred from homology"/>
<keyword evidence="3 6" id="KW-0808">Transferase</keyword>
<keyword evidence="6" id="KW-0963">Cytoplasm</keyword>
<dbReference type="HAMAP" id="MF_00658">
    <property type="entry name" value="23SrRNA_methyltr_H"/>
    <property type="match status" value="1"/>
</dbReference>
<sequence>MNISIIAVGKLKEKYLKQGIEEYLKRLGPYAKVQVKEVSDEKAPDNMSEAEIKDVKQKEGERILSHISQDAYVITLEIDGKMLTSEKFAAKLDELATYGKSKVAFVIGGSVGMSEDVQKRSDLALSFSKLTFPHQMMRMILLEQVYRAFRIMRGEPYHK</sequence>
<feature type="binding site" evidence="6">
    <location>
        <position position="76"/>
    </location>
    <ligand>
        <name>S-adenosyl-L-methionine</name>
        <dbReference type="ChEBI" id="CHEBI:59789"/>
    </ligand>
</feature>
<feature type="binding site" evidence="6">
    <location>
        <position position="108"/>
    </location>
    <ligand>
        <name>S-adenosyl-L-methionine</name>
        <dbReference type="ChEBI" id="CHEBI:59789"/>
    </ligand>
</feature>
<dbReference type="Pfam" id="PF02590">
    <property type="entry name" value="SPOUT_MTase"/>
    <property type="match status" value="1"/>
</dbReference>
<evidence type="ECO:0000256" key="1">
    <source>
        <dbReference type="ARBA" id="ARBA00022552"/>
    </source>
</evidence>
<keyword evidence="2 6" id="KW-0489">Methyltransferase</keyword>
<dbReference type="STRING" id="640948.SAMN05216238_103207"/>
<dbReference type="InterPro" id="IPR029028">
    <property type="entry name" value="Alpha/beta_knot_MTases"/>
</dbReference>
<evidence type="ECO:0000313" key="7">
    <source>
        <dbReference type="EMBL" id="SFD69947.1"/>
    </source>
</evidence>
<dbReference type="InterPro" id="IPR003742">
    <property type="entry name" value="RlmH-like"/>
</dbReference>